<name>A0AA86UTC2_9EUKA</name>
<keyword evidence="4" id="KW-1185">Reference proteome</keyword>
<evidence type="ECO:0000313" key="4">
    <source>
        <dbReference type="Proteomes" id="UP001642409"/>
    </source>
</evidence>
<evidence type="ECO:0000256" key="1">
    <source>
        <dbReference type="SAM" id="MobiDB-lite"/>
    </source>
</evidence>
<accession>A0AA86UTC2</accession>
<comment type="caution">
    <text evidence="2">The sequence shown here is derived from an EMBL/GenBank/DDBJ whole genome shotgun (WGS) entry which is preliminary data.</text>
</comment>
<dbReference type="EMBL" id="CAXDID020000035">
    <property type="protein sequence ID" value="CAL5996503.1"/>
    <property type="molecule type" value="Genomic_DNA"/>
</dbReference>
<organism evidence="2">
    <name type="scientific">Hexamita inflata</name>
    <dbReference type="NCBI Taxonomy" id="28002"/>
    <lineage>
        <taxon>Eukaryota</taxon>
        <taxon>Metamonada</taxon>
        <taxon>Diplomonadida</taxon>
        <taxon>Hexamitidae</taxon>
        <taxon>Hexamitinae</taxon>
        <taxon>Hexamita</taxon>
    </lineage>
</organism>
<feature type="region of interest" description="Disordered" evidence="1">
    <location>
        <begin position="452"/>
        <end position="487"/>
    </location>
</feature>
<sequence>MNSFGPVVLVSSPNEDSIKSFQTKLVYFYDDLITIRTTSENDTFSLSMFCALDFIDYKYLRQLMPKDFKCAMSKGMILRNPNFMSLEVYTRLMINQQEYEAVLMKNDEFKTLIRQNVCPCMIITFTQVDVQQTYLKNCKLYQNVFQKSIESPLIACAFIYNSDLDKLPRLRFRRFIPEFSERFRTDSPMTQPPNGFPVTEFKKLLFQKEQFEIVQKAADEAKAKIEKPKFANPKLVIISDQETGTKLVNEIKSVYSNQVLIKDTVDQDQMIIGAIYSSQHVNYNSLWYMIPKEAKRFVSRNSMSKPPQFISQEVFSKLQFKYEQYEELEQSTEIPTDKLVGDTVPPKIIVQVPRDSVDDLQIKLMRKFKASHGHIRISKTKLGSCFIGILFKEPLLTMQYVKPNISQYNYAYNADFISMCPDFVPESCYNELHFNAGLWQSLQDLAEIVTEKQNKHKESKPQKQASSKEENETEETWHESDVESETQQVEISENVVVVDFEAYIVTKACTSPSEFGAIRFYNGKPVAAFHALLAATAQDLEKMGNPQTKLGQQMKFIQRLTGIPAPGTEQYEALNKAGDYEIVKKAFELFCFGGSENMKQFQNNEISIQCFEEFAADKTRTLVSKGTSLEQKIFGQFFQITERVVDFGFLLGKRKVSIAQQKVYFQNIHSHSRKYKYCPFHDALENKNGVDGTMVHCALDDVWFLADILSAVAEGHTALETEAISNGEQEYEVAEQVGRVVVEGPEEVLQEVLQDALENKWDAEMVGNQLCVYSQFEQNQKVEALLNDQCKLRQFRETGQFEEAVRAWFQKRM</sequence>
<dbReference type="EMBL" id="CATOUU010000972">
    <property type="protein sequence ID" value="CAI9964062.1"/>
    <property type="molecule type" value="Genomic_DNA"/>
</dbReference>
<proteinExistence type="predicted"/>
<dbReference type="Proteomes" id="UP001642409">
    <property type="component" value="Unassembled WGS sequence"/>
</dbReference>
<dbReference type="AlphaFoldDB" id="A0AA86UTC2"/>
<reference evidence="3 4" key="2">
    <citation type="submission" date="2024-07" db="EMBL/GenBank/DDBJ databases">
        <authorList>
            <person name="Akdeniz Z."/>
        </authorList>
    </citation>
    <scope>NUCLEOTIDE SEQUENCE [LARGE SCALE GENOMIC DNA]</scope>
</reference>
<evidence type="ECO:0000313" key="2">
    <source>
        <dbReference type="EMBL" id="CAI9964062.1"/>
    </source>
</evidence>
<feature type="compositionally biased region" description="Basic and acidic residues" evidence="1">
    <location>
        <begin position="466"/>
        <end position="481"/>
    </location>
</feature>
<gene>
    <name evidence="3" type="ORF">HINF_LOCUS14792</name>
    <name evidence="2" type="ORF">HINF_LOCUS51707</name>
</gene>
<evidence type="ECO:0000313" key="3">
    <source>
        <dbReference type="EMBL" id="CAL5996503.1"/>
    </source>
</evidence>
<protein>
    <submittedName>
        <fullName evidence="2">Uncharacterized protein</fullName>
    </submittedName>
</protein>
<reference evidence="2" key="1">
    <citation type="submission" date="2023-06" db="EMBL/GenBank/DDBJ databases">
        <authorList>
            <person name="Kurt Z."/>
        </authorList>
    </citation>
    <scope>NUCLEOTIDE SEQUENCE</scope>
</reference>